<protein>
    <submittedName>
        <fullName evidence="1">Uncharacterized protein</fullName>
    </submittedName>
</protein>
<organism evidence="1">
    <name type="scientific">Triticum urartu</name>
    <name type="common">Red wild einkorn</name>
    <name type="synonym">Crithodium urartu</name>
    <dbReference type="NCBI Taxonomy" id="4572"/>
    <lineage>
        <taxon>Eukaryota</taxon>
        <taxon>Viridiplantae</taxon>
        <taxon>Streptophyta</taxon>
        <taxon>Embryophyta</taxon>
        <taxon>Tracheophyta</taxon>
        <taxon>Spermatophyta</taxon>
        <taxon>Magnoliopsida</taxon>
        <taxon>Liliopsida</taxon>
        <taxon>Poales</taxon>
        <taxon>Poaceae</taxon>
        <taxon>BOP clade</taxon>
        <taxon>Pooideae</taxon>
        <taxon>Triticodae</taxon>
        <taxon>Triticeae</taxon>
        <taxon>Triticinae</taxon>
        <taxon>Triticum</taxon>
    </lineage>
</organism>
<reference evidence="1" key="1">
    <citation type="journal article" date="2013" name="Nature">
        <title>Draft genome of the wheat A-genome progenitor Triticum urartu.</title>
        <authorList>
            <person name="Ling H.Q."/>
            <person name="Zhao S."/>
            <person name="Liu D."/>
            <person name="Wang J."/>
            <person name="Sun H."/>
            <person name="Zhang C."/>
            <person name="Fan H."/>
            <person name="Li D."/>
            <person name="Dong L."/>
            <person name="Tao Y."/>
            <person name="Gao C."/>
            <person name="Wu H."/>
            <person name="Li Y."/>
            <person name="Cui Y."/>
            <person name="Guo X."/>
            <person name="Zheng S."/>
            <person name="Wang B."/>
            <person name="Yu K."/>
            <person name="Liang Q."/>
            <person name="Yang W."/>
            <person name="Lou X."/>
            <person name="Chen J."/>
            <person name="Feng M."/>
            <person name="Jian J."/>
            <person name="Zhang X."/>
            <person name="Luo G."/>
            <person name="Jiang Y."/>
            <person name="Liu J."/>
            <person name="Wang Z."/>
            <person name="Sha Y."/>
            <person name="Zhang B."/>
            <person name="Wu H."/>
            <person name="Tang D."/>
            <person name="Shen Q."/>
            <person name="Xue P."/>
            <person name="Zou S."/>
            <person name="Wang X."/>
            <person name="Liu X."/>
            <person name="Wang F."/>
            <person name="Yang Y."/>
            <person name="An X."/>
            <person name="Dong Z."/>
            <person name="Zhang K."/>
            <person name="Zhang X."/>
            <person name="Luo M.C."/>
            <person name="Dvorak J."/>
            <person name="Tong Y."/>
            <person name="Wang J."/>
            <person name="Yang H."/>
            <person name="Li Z."/>
            <person name="Wang D."/>
            <person name="Zhang A."/>
            <person name="Wang J."/>
        </authorList>
    </citation>
    <scope>NUCLEOTIDE SEQUENCE</scope>
</reference>
<name>M8A108_TRIUA</name>
<dbReference type="EMBL" id="KD186794">
    <property type="protein sequence ID" value="EMS54034.1"/>
    <property type="molecule type" value="Genomic_DNA"/>
</dbReference>
<gene>
    <name evidence="1" type="ORF">TRIUR3_05379</name>
</gene>
<dbReference type="STRING" id="4572.M8A108"/>
<dbReference type="AlphaFoldDB" id="M8A108"/>
<evidence type="ECO:0000313" key="1">
    <source>
        <dbReference type="EMBL" id="EMS54034.1"/>
    </source>
</evidence>
<accession>M8A108</accession>
<proteinExistence type="predicted"/>
<sequence>MAAFLLLLVVSSLSFAAIDPVQCTTASHSHVVVFVQVHVVYLGHNNDLSPSLTTRFHLQLLSTVFAE</sequence>